<sequence>MSRLDSESHGQNLQIYLLVQRFPDSLITDISAKRLVEHKNNLGAKNHPASQLMVLIDALGTSWIQSQRYLCDRDY</sequence>
<gene>
    <name evidence="1" type="ORF">KME60_05945</name>
</gene>
<dbReference type="AlphaFoldDB" id="A0A951QII9"/>
<comment type="caution">
    <text evidence="1">The sequence shown here is derived from an EMBL/GenBank/DDBJ whole genome shotgun (WGS) entry which is preliminary data.</text>
</comment>
<evidence type="ECO:0000313" key="2">
    <source>
        <dbReference type="Proteomes" id="UP000729701"/>
    </source>
</evidence>
<name>A0A951QII9_9CYAN</name>
<dbReference type="EMBL" id="JAHHGZ010000005">
    <property type="protein sequence ID" value="MBW4666984.1"/>
    <property type="molecule type" value="Genomic_DNA"/>
</dbReference>
<accession>A0A951QII9</accession>
<proteinExistence type="predicted"/>
<organism evidence="1 2">
    <name type="scientific">Cyanomargarita calcarea GSE-NOS-MK-12-04C</name>
    <dbReference type="NCBI Taxonomy" id="2839659"/>
    <lineage>
        <taxon>Bacteria</taxon>
        <taxon>Bacillati</taxon>
        <taxon>Cyanobacteriota</taxon>
        <taxon>Cyanophyceae</taxon>
        <taxon>Nostocales</taxon>
        <taxon>Cyanomargaritaceae</taxon>
        <taxon>Cyanomargarita</taxon>
    </lineage>
</organism>
<reference evidence="1" key="1">
    <citation type="submission" date="2021-05" db="EMBL/GenBank/DDBJ databases">
        <authorList>
            <person name="Pietrasiak N."/>
            <person name="Ward R."/>
            <person name="Stajich J.E."/>
            <person name="Kurbessoian T."/>
        </authorList>
    </citation>
    <scope>NUCLEOTIDE SEQUENCE</scope>
    <source>
        <strain evidence="1">GSE-NOS-MK-12-04C</strain>
    </source>
</reference>
<reference evidence="1" key="2">
    <citation type="journal article" date="2022" name="Microbiol. Resour. Announc.">
        <title>Metagenome Sequencing to Explore Phylogenomics of Terrestrial Cyanobacteria.</title>
        <authorList>
            <person name="Ward R.D."/>
            <person name="Stajich J.E."/>
            <person name="Johansen J.R."/>
            <person name="Huntemann M."/>
            <person name="Clum A."/>
            <person name="Foster B."/>
            <person name="Foster B."/>
            <person name="Roux S."/>
            <person name="Palaniappan K."/>
            <person name="Varghese N."/>
            <person name="Mukherjee S."/>
            <person name="Reddy T.B.K."/>
            <person name="Daum C."/>
            <person name="Copeland A."/>
            <person name="Chen I.A."/>
            <person name="Ivanova N.N."/>
            <person name="Kyrpides N.C."/>
            <person name="Shapiro N."/>
            <person name="Eloe-Fadrosh E.A."/>
            <person name="Pietrasiak N."/>
        </authorList>
    </citation>
    <scope>NUCLEOTIDE SEQUENCE</scope>
    <source>
        <strain evidence="1">GSE-NOS-MK-12-04C</strain>
    </source>
</reference>
<dbReference type="Proteomes" id="UP000729701">
    <property type="component" value="Unassembled WGS sequence"/>
</dbReference>
<protein>
    <submittedName>
        <fullName evidence="1">Uncharacterized protein</fullName>
    </submittedName>
</protein>
<evidence type="ECO:0000313" key="1">
    <source>
        <dbReference type="EMBL" id="MBW4666984.1"/>
    </source>
</evidence>